<gene>
    <name evidence="2" type="ORF">GCM10022393_06250</name>
</gene>
<dbReference type="Pfam" id="PF13573">
    <property type="entry name" value="SprB"/>
    <property type="match status" value="3"/>
</dbReference>
<name>A0ABP7XAM1_9FLAO</name>
<reference evidence="3" key="1">
    <citation type="journal article" date="2019" name="Int. J. Syst. Evol. Microbiol.">
        <title>The Global Catalogue of Microorganisms (GCM) 10K type strain sequencing project: providing services to taxonomists for standard genome sequencing and annotation.</title>
        <authorList>
            <consortium name="The Broad Institute Genomics Platform"/>
            <consortium name="The Broad Institute Genome Sequencing Center for Infectious Disease"/>
            <person name="Wu L."/>
            <person name="Ma J."/>
        </authorList>
    </citation>
    <scope>NUCLEOTIDE SEQUENCE [LARGE SCALE GENOMIC DNA]</scope>
    <source>
        <strain evidence="3">JCM 17106</strain>
    </source>
</reference>
<dbReference type="Proteomes" id="UP001500459">
    <property type="component" value="Unassembled WGS sequence"/>
</dbReference>
<proteinExistence type="predicted"/>
<keyword evidence="3" id="KW-1185">Reference proteome</keyword>
<dbReference type="Pfam" id="PF02225">
    <property type="entry name" value="PA"/>
    <property type="match status" value="1"/>
</dbReference>
<dbReference type="EMBL" id="BAABCW010000002">
    <property type="protein sequence ID" value="GAA4109583.1"/>
    <property type="molecule type" value="Genomic_DNA"/>
</dbReference>
<dbReference type="Gene3D" id="3.50.30.30">
    <property type="match status" value="1"/>
</dbReference>
<dbReference type="InterPro" id="IPR025667">
    <property type="entry name" value="SprB_repeat"/>
</dbReference>
<evidence type="ECO:0000259" key="1">
    <source>
        <dbReference type="Pfam" id="PF02225"/>
    </source>
</evidence>
<sequence>MILKIQRNNRKLMKTLIPYRLIILLIAFISVGNISEALSQVSAPFVVTETQDNVRGNLIQTGNDIVGLIRRNGTNFNANDPTNVTFNNGDYTTAFIDVDGDPTTFSSSEARLSAPREDCSTLVYAGLYWSANYYIQRGDNVIDYTNNQINSSTNTNTALIINNGTLAQEYTVRNSEFGDDNSNIETAAVTSYLVVSQPANGCGITNAAQLAGNIAVVQEGGSCSNREKVINAQNAGAIGVVIVSSSNRLPRLTGNGPTITIPSVSIGNDDITNANVTGQNLVNALNAQTEVVLGTLSTTGGDRINGLSASDPRKRGPADFRNIKFKVPGGTYVDITAQETVFDGYRNTIFTPGDTANDELPYVCYAEVTNLLDPDNPFGTYTVADMNATQGYTPGGDGACGGWVLVAIYEDPLESAKYISISDGFAQISRGDPPVDFDYSGFTTLQGTQPVEARYGVASLEGDKSLTGDALSIENTLGVFTPLGNGTNVLGDVNPTNNFFNGSISIDDVIIPDRTPNSTNTLGFDADLFELPNNGNVLIGNNQTSATFRLSTNGDRFSVFYNAFSVTIIEPELRITKRVYDDSGVLDITDANVNPGDELFYELEIENIGNEIFVDGQVTITDVLPANTDLLGVEDATLPPGVTYFEVSPGVLQFDIPRDLVETFNDNIPGGDLPIFIRFRAQLVATCEDLRDACSDVISNQATATYIGAVSGTVGNTASSSAIGACGDGSGTASNILVNVPPCTFEVTFCNDELTLVAGTGYDSYTWSGPGISPPETTNSNIYPVANPQSGVYSVVKEDTNPADGTCMTLTEEFDVTAFREIENPVLDYVNGTTVYIETCGSLDIPQILLCGDQDFLIETDFAGFNLESISWQRLNASGSCLLDPNDPCSLLDGNCTDTNWVEEAGGNTNDFTVSEAGDYRIQAEFDGGCVIDFYFSVYKNDYQPVLTMNLIECGNDGSVTVTNVPDDFAFSLTSGGPYTNTTGVFPISTAGDVTVYAIDTTFSGCEYSATINVPESNPIFVVDVTNPSCASENSGDPRGTISIGVSGGNEQYYYEISGGALVSPIVVPNNNDPNFTSTGLQPGTYDIRVISNRPAPECVYDDIVTINPPTEFRARVEPYAPATCDTGALVQIIVEAGSGDYLYDDGSGNFIASNIFEIPNPDPATTYTFYVSDQTVPAGTPACIITADITGISPYEAFTIDTITPIDPVCPNEGGQVRVEISPEVTGRTYLYELLRTATCDVNDTIYTQIAQISSPLDEVTFPNVPAYDCYHIRVSHENTTPPGTTPPTICPIIEGPFAIEADAAIDATVITQRELSCVPGSEDAIIQITTASGGTGNFAWSFNPTSGYTNITSFPVNIPVTTAGNYTIYIANQGTPITCAISRDVVVADLLEVDSVVITPNDSNCTTQTIDVTLSATPSPLPTPAVYTYRVTPDPASNTGNTGFVATTTYTFTNGVSYLVEAMRSDSQCTNSDSFFQDEIDEIEITSAGQTEPVTCIGDNDGEFSFTVSNSTSFQYIITDAGSVELLNATATGTDPVTVVVNGIPLIAGTYTIEVIDQSIIPAANNCTATTTVTIAEPTNQITFTPEIVSQDCITGTNTVGVSGVSGGNGPAYTYELFDSLGVSQGPSRPINQTYTNVPNGTGYYIVVTDSEACPFEGVPFNINALPAITVTIPTSELCLDDGIVTLDVVITGGTPDYSYRIERNGTPVIGDTALGAGVTTFTTPDLTQEGSYEVFITDAAGCIGSVIQVVEPAVNITATFVKHITCDAGNSPTDAGEISLSVAGGYATYDIDYSTDGGGTYTNYVTAGNNPFANFTTTTAGTYIFQVTDSEGCTHTSQPIQITEPLAPTITANDITLLCDGDTGTIEVTVTGVDPDYEIAFGPAPFTPTNADYNPITASSTLFPNLGEGVYDIFVRDSSGCVYTEDVEVITPDPITYVSDTVTGVTCGGLSTVTDLGEIVLEITGGTANYTFNLVRAEDLLTFPYVWATTDPSTPNPRASSGVINFEGLDFGQYYIIAEDANGCTETFGVFDVFSELGAVIPMVTVTGSCPDGVIYDIEITQGQGINPPTNPPPGFDIRIVGEPSPGLGDFIPLNDEPLNATVVDANTPIRFHRYGGGGAFGTLEFERAYIIEIRDNVTNCLYQQLVPPEPLLSAPAITNVVVTDVTCNETPALGDGSISFDISGYDPSVTQVSWEVFDQFTNESLDITYTPTVYSGSQGGLTGADVPVTIINIPQGQYYVVVREDDGTQCPSRFDFVIETPEAISAALDGQTEANCNTNATVVINTSGGTPFAIPPTDDGYTYELVATGAVEPATPFSLNSNTIDIGAVDGEVQDIWVADANGCTFGPITVTTVLTPGPTVTVPPFVDNFCDDDTYTFDVTGTATVVNAAGNIFYGIDDATDATDPIIFTEAPPGTFTFTVPTSGTYTITVQDANGCIDTDTMLIYPPVDITAAFTTITGNCRDADNIITTTIVSPGSGAANQTFDLVDATTMVSVVPPVVNAGGGVFQQVPPGDYIVVITDTGMGATACTDSFPVSLTIPEDPAPTTDTTPVSCSGRTDGSITVTLAPTDTDSPYTYQLFNYNAVTMTTGTQVGGDQIDDGLFDNLPAGDYQVVVTADTNCSVTREPVNVGTPTVLDASATASTYACAPADTPVLPEITVTIVGGTPPYSVSYTGPSSSGTDVDVTDADPAAGVQYVIPVPIGGTYTIDVTDDNNCAFATITEIIPDFPVLLNPTVTLDTPLSCTAGEFVTVRVEGGTGAGGLYDFVETSGTGLSVLNVPYTTLDDAGTAPVETGAVFELPSVGIYQFEITDQTTGCTVIVAHEVEAFEEGKIIADEETPETCFEGQDGRINITISDYVGTFDYTVIDVATGIEAVDILGNPIPTATGTITTTTDPETVVLPFTGTVGNYQIQIVQQAAPFCTRLSDVVPITGPPVPFEISFLDVNPVEFCDPAANGAFQVNYTGAQGTVSFAAVMTTTPFTVIPPNTTGLFEGLAAGDYEVTATDDNGAFVCTDVETYTIAPPADDVGVTLIPFDSSCYEAADGRIEVTATGTDVPFLYTITVAGGTESGTQTVPEFGPLTPGTYTINVYDKYGCTNSSTTTITEPAEVIAEVVSVEEIQCNETDVDVVIRGITSAVGGIVEYFVVDVNGVETSNGNNPNFTLGEGTYQFYVVDADGCRSDLVGPVVVIPIDPITIDLDTDFANINCFNEETGRVDATVRGGIGEYRFVLTNTTTSQVWPAIGTQTSSEFTDLPAGDYIYRVEADRNCFAEANFTIINPDEFENIEPEVTDVLCFGEDNGSVIVFAAGGTPDYSFSIRELGSTDIVPFFGDDTDNDPNQHTFTMLAPGDYEVVAQDLKGCSQVYEVTIGEPDQLMIDPDDVLILPETCLGDNDGSVSIIVTGGSGVYFTNITNNDSDFAEGVFTYDMQPGGPLTIYVRDENNCRIDITVDIPNGVDISATLVPALDCPEYDPITGNLIQPAIYYVDFLTTGVDINNTDITYILESVNGDPAPIQDTTEPTRFIVQPNVVYQGSVEHTLGCVRDLGTITVDDYTPLSTPIAEMTGNPEDPNEYEISVTGGSGEYLYYIAMLPDDLSAAELEQALAQLTDADYTLLDSNIFSLRETANYVLRVVDNEIGCQIDIIQRLTYINIAIPNYFTPNGDGTDDLWYPYQIFENDPDPSNPTFFFDDMEVKVFDRYGRMLAEFIGDQGPDGGWDGIYQGKELPSGDYWFTIILNDIDNREFTGHFTLYR</sequence>
<dbReference type="InterPro" id="IPR003137">
    <property type="entry name" value="PA_domain"/>
</dbReference>
<dbReference type="InterPro" id="IPR046450">
    <property type="entry name" value="PA_dom_sf"/>
</dbReference>
<accession>A0ABP7XAM1</accession>
<dbReference type="Pfam" id="PF13585">
    <property type="entry name" value="CHU_C"/>
    <property type="match status" value="1"/>
</dbReference>
<dbReference type="NCBIfam" id="TIGR04131">
    <property type="entry name" value="Bac_Flav_CTERM"/>
    <property type="match status" value="1"/>
</dbReference>
<dbReference type="SUPFAM" id="SSF52025">
    <property type="entry name" value="PA domain"/>
    <property type="match status" value="1"/>
</dbReference>
<protein>
    <submittedName>
        <fullName evidence="2">T9SS type B sorting domain-containing protein</fullName>
    </submittedName>
</protein>
<feature type="domain" description="PA" evidence="1">
    <location>
        <begin position="193"/>
        <end position="271"/>
    </location>
</feature>
<evidence type="ECO:0000313" key="3">
    <source>
        <dbReference type="Proteomes" id="UP001500459"/>
    </source>
</evidence>
<dbReference type="InterPro" id="IPR026341">
    <property type="entry name" value="T9SS_type_B"/>
</dbReference>
<organism evidence="2 3">
    <name type="scientific">Aquimarina addita</name>
    <dbReference type="NCBI Taxonomy" id="870485"/>
    <lineage>
        <taxon>Bacteria</taxon>
        <taxon>Pseudomonadati</taxon>
        <taxon>Bacteroidota</taxon>
        <taxon>Flavobacteriia</taxon>
        <taxon>Flavobacteriales</taxon>
        <taxon>Flavobacteriaceae</taxon>
        <taxon>Aquimarina</taxon>
    </lineage>
</organism>
<evidence type="ECO:0000313" key="2">
    <source>
        <dbReference type="EMBL" id="GAA4109583.1"/>
    </source>
</evidence>
<comment type="caution">
    <text evidence="2">The sequence shown here is derived from an EMBL/GenBank/DDBJ whole genome shotgun (WGS) entry which is preliminary data.</text>
</comment>